<name>E0WS33_9ENTR</name>
<evidence type="ECO:0000313" key="1">
    <source>
        <dbReference type="EMBL" id="EFL92167.1"/>
    </source>
</evidence>
<proteinExistence type="predicted"/>
<reference evidence="1" key="1">
    <citation type="journal article" date="2009" name="Environ. Microbiol.">
        <title>Dynamics of genome evolution in facultative symbionts of aphids.</title>
        <authorList>
            <person name="Degnan P.H."/>
            <person name="Leonardo T.E."/>
            <person name="Cass B.N."/>
            <person name="Hurwitz B."/>
            <person name="Stern D."/>
            <person name="Gibbs R.A."/>
            <person name="Richards S."/>
            <person name="Moran N.A."/>
        </authorList>
    </citation>
    <scope>NUCLEOTIDE SEQUENCE [LARGE SCALE GENOMIC DNA]</scope>
    <source>
        <strain evidence="1">LSR1</strain>
    </source>
</reference>
<evidence type="ECO:0000313" key="2">
    <source>
        <dbReference type="Proteomes" id="UP000005726"/>
    </source>
</evidence>
<sequence>MSVSDDNHLGKSTVGAEKKVPIIQSAFKSSNIPADDNNISTDSYAKDRANFTITYP</sequence>
<accession>E0WS33</accession>
<dbReference type="Proteomes" id="UP000005726">
    <property type="component" value="Unassembled WGS sequence"/>
</dbReference>
<dbReference type="AlphaFoldDB" id="E0WS33"/>
<protein>
    <submittedName>
        <fullName evidence="1">Uncharacterized protein</fullName>
    </submittedName>
</protein>
<dbReference type="HOGENOM" id="CLU_3005619_0_0_6"/>
<organism evidence="1 2">
    <name type="scientific">Candidatus Regiella insecticola LSR1</name>
    <dbReference type="NCBI Taxonomy" id="663321"/>
    <lineage>
        <taxon>Bacteria</taxon>
        <taxon>Pseudomonadati</taxon>
        <taxon>Pseudomonadota</taxon>
        <taxon>Gammaproteobacteria</taxon>
        <taxon>Enterobacterales</taxon>
        <taxon>Enterobacteriaceae</taxon>
        <taxon>aphid secondary symbionts</taxon>
        <taxon>Candidatus Regiella</taxon>
    </lineage>
</organism>
<gene>
    <name evidence="1" type="ORF">REG_0754</name>
</gene>
<keyword evidence="2" id="KW-1185">Reference proteome</keyword>
<dbReference type="EMBL" id="GL379590">
    <property type="protein sequence ID" value="EFL92167.1"/>
    <property type="molecule type" value="Genomic_DNA"/>
</dbReference>